<comment type="pathway">
    <text evidence="1">Protein modification; protein ubiquitination.</text>
</comment>
<dbReference type="EMBL" id="JAUBYV010000012">
    <property type="protein sequence ID" value="KAK2623719.1"/>
    <property type="molecule type" value="Genomic_DNA"/>
</dbReference>
<proteinExistence type="predicted"/>
<gene>
    <name evidence="4" type="ORF">QTJ16_006900</name>
</gene>
<dbReference type="InterPro" id="IPR036047">
    <property type="entry name" value="F-box-like_dom_sf"/>
</dbReference>
<organism evidence="4 5">
    <name type="scientific">Diplocarpon rosae</name>
    <dbReference type="NCBI Taxonomy" id="946125"/>
    <lineage>
        <taxon>Eukaryota</taxon>
        <taxon>Fungi</taxon>
        <taxon>Dikarya</taxon>
        <taxon>Ascomycota</taxon>
        <taxon>Pezizomycotina</taxon>
        <taxon>Leotiomycetes</taxon>
        <taxon>Helotiales</taxon>
        <taxon>Drepanopezizaceae</taxon>
        <taxon>Diplocarpon</taxon>
    </lineage>
</organism>
<dbReference type="SMART" id="SM00256">
    <property type="entry name" value="FBOX"/>
    <property type="match status" value="1"/>
</dbReference>
<keyword evidence="5" id="KW-1185">Reference proteome</keyword>
<dbReference type="Proteomes" id="UP001285354">
    <property type="component" value="Unassembled WGS sequence"/>
</dbReference>
<keyword evidence="2" id="KW-0833">Ubl conjugation pathway</keyword>
<comment type="caution">
    <text evidence="4">The sequence shown here is derived from an EMBL/GenBank/DDBJ whole genome shotgun (WGS) entry which is preliminary data.</text>
</comment>
<evidence type="ECO:0000256" key="2">
    <source>
        <dbReference type="ARBA" id="ARBA00022786"/>
    </source>
</evidence>
<dbReference type="PROSITE" id="PS50181">
    <property type="entry name" value="FBOX"/>
    <property type="match status" value="1"/>
</dbReference>
<dbReference type="InterPro" id="IPR001810">
    <property type="entry name" value="F-box_dom"/>
</dbReference>
<sequence>MHFLDASISSQSNYLAGLPSELIDSILCFLDPIDLVTVSSTCKLLAEHAKSEIAWQRHVQDNIPGVSLTSPYPCKTYRELYVSHDPHWFLPKYKVWFCDYFLTGKLIITRYDPRRGSIEGFRLVAERPTPTFVPWEFDDQVLIHEFEPQCRLHMDQPVVQLDALSLESLIAASGQTSAAHRFCAEIPMRITERSHRGVFSNFILTRPVEERQSNMQIWPPSIIPASHRVQNASQEAFVTAGHKPQKRSQVSDRAFRIRRWIEMPSGSNSPGLHLGEEVYTYATLDPKLYTPTEDKPYRGIWVGDYSGHGCEFLLVHQPDDEVPFDEASVVQAEDESLEEWNIRKKEERTYRGSLEAIKLTGDPNVPRGEYTFISDDISKAGFVRTATEQRFKGARIVKSRGHIAARMFRNDKYIESQLIMISHDRLAQYWVGFGHISFYHRVNIDDFLSPFHDPPPAPIGV</sequence>
<dbReference type="Gene3D" id="1.20.1280.50">
    <property type="match status" value="1"/>
</dbReference>
<evidence type="ECO:0000256" key="1">
    <source>
        <dbReference type="ARBA" id="ARBA00004906"/>
    </source>
</evidence>
<feature type="domain" description="F-box" evidence="3">
    <location>
        <begin position="12"/>
        <end position="58"/>
    </location>
</feature>
<evidence type="ECO:0000259" key="3">
    <source>
        <dbReference type="PROSITE" id="PS50181"/>
    </source>
</evidence>
<dbReference type="InterPro" id="IPR045048">
    <property type="entry name" value="FBXO31/39"/>
</dbReference>
<reference evidence="4" key="1">
    <citation type="submission" date="2023-06" db="EMBL/GenBank/DDBJ databases">
        <title>Draft genome of Marssonina rosae.</title>
        <authorList>
            <person name="Cheng Q."/>
        </authorList>
    </citation>
    <scope>NUCLEOTIDE SEQUENCE</scope>
    <source>
        <strain evidence="4">R4</strain>
    </source>
</reference>
<dbReference type="AlphaFoldDB" id="A0AAD9WCE4"/>
<evidence type="ECO:0000313" key="4">
    <source>
        <dbReference type="EMBL" id="KAK2623719.1"/>
    </source>
</evidence>
<protein>
    <recommendedName>
        <fullName evidence="3">F-box domain-containing protein</fullName>
    </recommendedName>
</protein>
<name>A0AAD9WCE4_9HELO</name>
<dbReference type="PANTHER" id="PTHR10706:SF130">
    <property type="entry name" value="F-BOX ONLY PROTEIN 31"/>
    <property type="match status" value="1"/>
</dbReference>
<dbReference type="Pfam" id="PF12937">
    <property type="entry name" value="F-box-like"/>
    <property type="match status" value="1"/>
</dbReference>
<dbReference type="PANTHER" id="PTHR10706">
    <property type="entry name" value="F-BOX FAMILY PROTEIN"/>
    <property type="match status" value="1"/>
</dbReference>
<dbReference type="SUPFAM" id="SSF81383">
    <property type="entry name" value="F-box domain"/>
    <property type="match status" value="1"/>
</dbReference>
<evidence type="ECO:0000313" key="5">
    <source>
        <dbReference type="Proteomes" id="UP001285354"/>
    </source>
</evidence>
<dbReference type="Pfam" id="PF12014">
    <property type="entry name" value="Cyclin_D1_bind"/>
    <property type="match status" value="1"/>
</dbReference>
<accession>A0AAD9WCE4</accession>